<gene>
    <name evidence="2" type="ORF">JVT61DRAFT_8550</name>
</gene>
<feature type="compositionally biased region" description="Pro residues" evidence="1">
    <location>
        <begin position="1"/>
        <end position="10"/>
    </location>
</feature>
<comment type="caution">
    <text evidence="2">The sequence shown here is derived from an EMBL/GenBank/DDBJ whole genome shotgun (WGS) entry which is preliminary data.</text>
</comment>
<dbReference type="Proteomes" id="UP000683000">
    <property type="component" value="Unassembled WGS sequence"/>
</dbReference>
<proteinExistence type="predicted"/>
<evidence type="ECO:0000256" key="1">
    <source>
        <dbReference type="SAM" id="MobiDB-lite"/>
    </source>
</evidence>
<reference evidence="2" key="1">
    <citation type="submission" date="2021-03" db="EMBL/GenBank/DDBJ databases">
        <title>Evolutionary innovations through gain and loss of genes in the ectomycorrhizal Boletales.</title>
        <authorList>
            <person name="Wu G."/>
            <person name="Miyauchi S."/>
            <person name="Morin E."/>
            <person name="Yang Z.-L."/>
            <person name="Xu J."/>
            <person name="Martin F.M."/>
        </authorList>
    </citation>
    <scope>NUCLEOTIDE SEQUENCE</scope>
    <source>
        <strain evidence="2">BR01</strain>
    </source>
</reference>
<feature type="compositionally biased region" description="Polar residues" evidence="1">
    <location>
        <begin position="118"/>
        <end position="132"/>
    </location>
</feature>
<sequence>MPRAPFPPWLGPHGFDRRPRQYSVSPPPCETYSDVSYDEWGQARGAGGGQGLPLDENGRYIRSPPPPSPSVVGPVVEKSPRHLDTASECVVDPPCLKRSRCDNESNDSLPQTPCRRGQGSSKLSLTNPSTPSRARLSLPLTRSPRAPKRRRLRAPINFGMSPYHSRMDNLEGAMKVLQRDVKAALAEQTQILTQILDTLREGDRKN</sequence>
<protein>
    <submittedName>
        <fullName evidence="2">Uncharacterized protein</fullName>
    </submittedName>
</protein>
<feature type="region of interest" description="Disordered" evidence="1">
    <location>
        <begin position="1"/>
        <end position="150"/>
    </location>
</feature>
<organism evidence="2 3">
    <name type="scientific">Boletus reticuloceps</name>
    <dbReference type="NCBI Taxonomy" id="495285"/>
    <lineage>
        <taxon>Eukaryota</taxon>
        <taxon>Fungi</taxon>
        <taxon>Dikarya</taxon>
        <taxon>Basidiomycota</taxon>
        <taxon>Agaricomycotina</taxon>
        <taxon>Agaricomycetes</taxon>
        <taxon>Agaricomycetidae</taxon>
        <taxon>Boletales</taxon>
        <taxon>Boletineae</taxon>
        <taxon>Boletaceae</taxon>
        <taxon>Boletoideae</taxon>
        <taxon>Boletus</taxon>
    </lineage>
</organism>
<name>A0A8I3AFG4_9AGAM</name>
<evidence type="ECO:0000313" key="3">
    <source>
        <dbReference type="Proteomes" id="UP000683000"/>
    </source>
</evidence>
<dbReference type="AlphaFoldDB" id="A0A8I3AFG4"/>
<accession>A0A8I3AFG4</accession>
<keyword evidence="3" id="KW-1185">Reference proteome</keyword>
<dbReference type="EMBL" id="JAGFBS010000003">
    <property type="protein sequence ID" value="KAG6380420.1"/>
    <property type="molecule type" value="Genomic_DNA"/>
</dbReference>
<evidence type="ECO:0000313" key="2">
    <source>
        <dbReference type="EMBL" id="KAG6380420.1"/>
    </source>
</evidence>